<evidence type="ECO:0000313" key="8">
    <source>
        <dbReference type="Proteomes" id="UP000319828"/>
    </source>
</evidence>
<dbReference type="InterPro" id="IPR033131">
    <property type="entry name" value="Pectinesterase_Asp_AS"/>
</dbReference>
<dbReference type="Proteomes" id="UP000319828">
    <property type="component" value="Unassembled WGS sequence"/>
</dbReference>
<dbReference type="GO" id="GO:0030599">
    <property type="term" value="F:pectinesterase activity"/>
    <property type="evidence" value="ECO:0007669"/>
    <property type="project" value="UniProtKB-UniRule"/>
</dbReference>
<evidence type="ECO:0000256" key="5">
    <source>
        <dbReference type="RuleBase" id="RU000589"/>
    </source>
</evidence>
<dbReference type="RefSeq" id="WP_144388931.1">
    <property type="nucleotide sequence ID" value="NZ_CANNCB010000042.1"/>
</dbReference>
<dbReference type="PANTHER" id="PTHR31321">
    <property type="entry name" value="ACYL-COA THIOESTER HYDROLASE YBHC-RELATED"/>
    <property type="match status" value="1"/>
</dbReference>
<proteinExistence type="inferred from homology"/>
<comment type="caution">
    <text evidence="7">The sequence shown here is derived from an EMBL/GenBank/DDBJ whole genome shotgun (WGS) entry which is preliminary data.</text>
</comment>
<dbReference type="InterPro" id="IPR012334">
    <property type="entry name" value="Pectin_lyas_fold"/>
</dbReference>
<evidence type="ECO:0000256" key="4">
    <source>
        <dbReference type="PROSITE-ProRule" id="PRU10040"/>
    </source>
</evidence>
<name>A0A557NYM7_9VIBR</name>
<accession>A0A557NYM7</accession>
<comment type="pathway">
    <text evidence="5">Glycan metabolism; pectin degradation; 2-dehydro-3-deoxy-D-gluconate from pectin: step 1/5.</text>
</comment>
<dbReference type="EC" id="3.1.1.11" evidence="5"/>
<keyword evidence="2 5" id="KW-0378">Hydrolase</keyword>
<dbReference type="Gene3D" id="2.160.20.10">
    <property type="entry name" value="Single-stranded right-handed beta-helix, Pectin lyase-like"/>
    <property type="match status" value="1"/>
</dbReference>
<feature type="domain" description="Pectinesterase catalytic" evidence="6">
    <location>
        <begin position="7"/>
        <end position="243"/>
    </location>
</feature>
<organism evidence="7 8">
    <name type="scientific">Vibrio algivorus</name>
    <dbReference type="NCBI Taxonomy" id="1667024"/>
    <lineage>
        <taxon>Bacteria</taxon>
        <taxon>Pseudomonadati</taxon>
        <taxon>Pseudomonadota</taxon>
        <taxon>Gammaproteobacteria</taxon>
        <taxon>Vibrionales</taxon>
        <taxon>Vibrionaceae</taxon>
        <taxon>Vibrio</taxon>
    </lineage>
</organism>
<dbReference type="SUPFAM" id="SSF51126">
    <property type="entry name" value="Pectin lyase-like"/>
    <property type="match status" value="1"/>
</dbReference>
<evidence type="ECO:0000256" key="3">
    <source>
        <dbReference type="ARBA" id="ARBA00023085"/>
    </source>
</evidence>
<dbReference type="GO" id="GO:0009279">
    <property type="term" value="C:cell outer membrane"/>
    <property type="evidence" value="ECO:0007669"/>
    <property type="project" value="TreeGrafter"/>
</dbReference>
<dbReference type="Pfam" id="PF01095">
    <property type="entry name" value="Pectinesterase"/>
    <property type="match status" value="1"/>
</dbReference>
<reference evidence="7 8" key="1">
    <citation type="submission" date="2019-07" db="EMBL/GenBank/DDBJ databases">
        <title>The draft genome sequence of Vibrio algivorus M1486.</title>
        <authorList>
            <person name="Meng X."/>
        </authorList>
    </citation>
    <scope>NUCLEOTIDE SEQUENCE [LARGE SCALE GENOMIC DNA]</scope>
    <source>
        <strain evidence="7 8">M1486</strain>
    </source>
</reference>
<dbReference type="PANTHER" id="PTHR31321:SF57">
    <property type="entry name" value="PECTINESTERASE 53-RELATED"/>
    <property type="match status" value="1"/>
</dbReference>
<evidence type="ECO:0000256" key="2">
    <source>
        <dbReference type="ARBA" id="ARBA00022801"/>
    </source>
</evidence>
<dbReference type="EMBL" id="VMKJ01000040">
    <property type="protein sequence ID" value="TVO33498.1"/>
    <property type="molecule type" value="Genomic_DNA"/>
</dbReference>
<gene>
    <name evidence="7" type="ORF">FOF44_15305</name>
</gene>
<dbReference type="UniPathway" id="UPA00545">
    <property type="reaction ID" value="UER00823"/>
</dbReference>
<dbReference type="GO" id="GO:0045490">
    <property type="term" value="P:pectin catabolic process"/>
    <property type="evidence" value="ECO:0007669"/>
    <property type="project" value="UniProtKB-UniRule"/>
</dbReference>
<evidence type="ECO:0000259" key="6">
    <source>
        <dbReference type="Pfam" id="PF01095"/>
    </source>
</evidence>
<dbReference type="AlphaFoldDB" id="A0A557NYM7"/>
<feature type="active site" evidence="4">
    <location>
        <position position="173"/>
    </location>
</feature>
<dbReference type="OrthoDB" id="191551at2"/>
<dbReference type="InterPro" id="IPR011050">
    <property type="entry name" value="Pectin_lyase_fold/virulence"/>
</dbReference>
<dbReference type="GO" id="GO:0042545">
    <property type="term" value="P:cell wall modification"/>
    <property type="evidence" value="ECO:0007669"/>
    <property type="project" value="UniProtKB-UniRule"/>
</dbReference>
<evidence type="ECO:0000313" key="7">
    <source>
        <dbReference type="EMBL" id="TVO33498.1"/>
    </source>
</evidence>
<comment type="similarity">
    <text evidence="1">Belongs to the pectinesterase family.</text>
</comment>
<protein>
    <recommendedName>
        <fullName evidence="5">Pectinesterase</fullName>
        <ecNumber evidence="5">3.1.1.11</ecNumber>
    </recommendedName>
</protein>
<dbReference type="InterPro" id="IPR000070">
    <property type="entry name" value="Pectinesterase_cat"/>
</dbReference>
<dbReference type="PROSITE" id="PS00503">
    <property type="entry name" value="PECTINESTERASE_2"/>
    <property type="match status" value="1"/>
</dbReference>
<comment type="catalytic activity">
    <reaction evidence="5">
        <text>[(1-&gt;4)-alpha-D-galacturonosyl methyl ester](n) + n H2O = [(1-&gt;4)-alpha-D-galacturonosyl](n) + n methanol + n H(+)</text>
        <dbReference type="Rhea" id="RHEA:22380"/>
        <dbReference type="Rhea" id="RHEA-COMP:14570"/>
        <dbReference type="Rhea" id="RHEA-COMP:14573"/>
        <dbReference type="ChEBI" id="CHEBI:15377"/>
        <dbReference type="ChEBI" id="CHEBI:15378"/>
        <dbReference type="ChEBI" id="CHEBI:17790"/>
        <dbReference type="ChEBI" id="CHEBI:140522"/>
        <dbReference type="ChEBI" id="CHEBI:140523"/>
        <dbReference type="EC" id="3.1.1.11"/>
    </reaction>
</comment>
<evidence type="ECO:0000256" key="1">
    <source>
        <dbReference type="ARBA" id="ARBA00008891"/>
    </source>
</evidence>
<sequence>MDSLKKLVVSKDPFQSDFTSIQQAIDSLPDNDQHYQIIIHPGVYRERILLARDNVHLTGYEQSETIITANCCNQKIQPDGRISGTYGSRTVGVEAKHCSLSYLTIKNEFNFLENQAIPERLRIQHTQSVALLIGNSADCVQCSHLILESYHDTLFVNGGKSYFHQCQILGAIDFIFGAGQAVFTQCDVVARNRSDIKNGQPYGYISAPSTHVSQLLGFVFLQCRLLKETGVPESSYALGRPWHPTAEFYDGNYADPNAIGHCAFVDCLMADHIYGWDKMSGKDKNGNQAWFYPHDSRFEEFNNFIINDQQQIVRKRAMTYSLPIKQYHQRLQQVQHSLSSWLHFSFQF</sequence>
<keyword evidence="3 5" id="KW-0063">Aspartyl esterase</keyword>